<dbReference type="EMBL" id="AL357912">
    <property type="status" value="NOT_ANNOTATED_CDS"/>
    <property type="molecule type" value="Genomic_DNA"/>
</dbReference>
<evidence type="ECO:0000259" key="16">
    <source>
        <dbReference type="SMART" id="SM00382"/>
    </source>
</evidence>
<dbReference type="InterPro" id="IPR043160">
    <property type="entry name" value="Dynein_C_barrel"/>
</dbReference>
<dbReference type="CTD" id="127602"/>
<dbReference type="SUPFAM" id="SSF52540">
    <property type="entry name" value="P-loop containing nucleoside triphosphate hydrolases"/>
    <property type="match status" value="4"/>
</dbReference>
<dbReference type="FunFam" id="1.10.8.720:FF:000001">
    <property type="entry name" value="dynein heavy chain 7, axonemal"/>
    <property type="match status" value="1"/>
</dbReference>
<evidence type="ECO:0000256" key="2">
    <source>
        <dbReference type="ARBA" id="ARBA00008887"/>
    </source>
</evidence>
<keyword evidence="9 14" id="KW-0175">Coiled coil</keyword>
<keyword evidence="8" id="KW-0243">Dynein</keyword>
<evidence type="ECO:0000256" key="12">
    <source>
        <dbReference type="ARBA" id="ARBA00023212"/>
    </source>
</evidence>
<dbReference type="FunFam" id="1.20.920.20:FF:000006">
    <property type="entry name" value="Dynein, axonemal, heavy chain 6"/>
    <property type="match status" value="1"/>
</dbReference>
<dbReference type="EMBL" id="AL590547">
    <property type="status" value="NOT_ANNOTATED_CDS"/>
    <property type="molecule type" value="Genomic_DNA"/>
</dbReference>
<dbReference type="FunFam" id="3.10.490.20:FF:000005">
    <property type="entry name" value="Dynein axonemal heavy chain 6"/>
    <property type="match status" value="1"/>
</dbReference>
<dbReference type="Pfam" id="PF03028">
    <property type="entry name" value="Dynein_heavy"/>
    <property type="match status" value="1"/>
</dbReference>
<evidence type="ECO:0000256" key="7">
    <source>
        <dbReference type="ARBA" id="ARBA00022840"/>
    </source>
</evidence>
<dbReference type="HGNC" id="HGNC:2945">
    <property type="gene designation" value="DNAH14"/>
</dbReference>
<dbReference type="Gene3D" id="1.20.920.30">
    <property type="match status" value="1"/>
</dbReference>
<keyword evidence="6" id="KW-0547">Nucleotide-binding</keyword>
<dbReference type="Gene3D" id="1.10.8.720">
    <property type="entry name" value="Region D6 of dynein motor"/>
    <property type="match status" value="1"/>
</dbReference>
<dbReference type="InterPro" id="IPR035706">
    <property type="entry name" value="AAA_9"/>
</dbReference>
<dbReference type="InterPro" id="IPR026983">
    <property type="entry name" value="DHC"/>
</dbReference>
<dbReference type="Proteomes" id="UP000005640">
    <property type="component" value="Chromosome 1"/>
</dbReference>
<dbReference type="Pfam" id="PF18198">
    <property type="entry name" value="AAA_lid_11"/>
    <property type="match status" value="1"/>
</dbReference>
<dbReference type="EMBL" id="KF455145">
    <property type="status" value="NOT_ANNOTATED_CDS"/>
    <property type="molecule type" value="Genomic_DNA"/>
</dbReference>
<feature type="region of interest" description="Disordered" evidence="15">
    <location>
        <begin position="83"/>
        <end position="122"/>
    </location>
</feature>
<dbReference type="EMBL" id="AL645769">
    <property type="status" value="NOT_ANNOTATED_CDS"/>
    <property type="molecule type" value="Genomic_DNA"/>
</dbReference>
<keyword evidence="4" id="KW-0493">Microtubule</keyword>
<dbReference type="Gene3D" id="1.20.140.100">
    <property type="entry name" value="Dynein heavy chain, N-terminal domain 2"/>
    <property type="match status" value="1"/>
</dbReference>
<reference evidence="17" key="4">
    <citation type="submission" date="2025-08" db="UniProtKB">
        <authorList>
            <consortium name="Ensembl"/>
        </authorList>
    </citation>
    <scope>IDENTIFICATION</scope>
</reference>
<evidence type="ECO:0000256" key="14">
    <source>
        <dbReference type="SAM" id="Coils"/>
    </source>
</evidence>
<dbReference type="InterPro" id="IPR013602">
    <property type="entry name" value="Dynein_heavy_linker"/>
</dbReference>
<dbReference type="InterPro" id="IPR041658">
    <property type="entry name" value="AAA_lid_11"/>
</dbReference>
<keyword evidence="3" id="KW-0963">Cytoplasm</keyword>
<dbReference type="Pfam" id="PF17852">
    <property type="entry name" value="Dynein_AAA_lid"/>
    <property type="match status" value="1"/>
</dbReference>
<evidence type="ECO:0000256" key="9">
    <source>
        <dbReference type="ARBA" id="ARBA00023054"/>
    </source>
</evidence>
<dbReference type="Pfam" id="PF12780">
    <property type="entry name" value="AAA_8"/>
    <property type="match status" value="1"/>
</dbReference>
<dbReference type="Gene3D" id="1.10.472.130">
    <property type="match status" value="1"/>
</dbReference>
<dbReference type="Gene3D" id="3.40.50.300">
    <property type="entry name" value="P-loop containing nucleotide triphosphate hydrolases"/>
    <property type="match status" value="6"/>
</dbReference>
<evidence type="ECO:0000256" key="8">
    <source>
        <dbReference type="ARBA" id="ARBA00023017"/>
    </source>
</evidence>
<dbReference type="EMBL" id="AL596134">
    <property type="status" value="NOT_ANNOTATED_CDS"/>
    <property type="molecule type" value="Genomic_DNA"/>
</dbReference>
<dbReference type="MANE-Select" id="ENST00000682510.1">
    <property type="protein sequence ID" value="ENSP00000508305.1"/>
    <property type="RefSeq nucleotide sequence ID" value="NM_001367479.1"/>
    <property type="RefSeq protein sequence ID" value="NP_001354408.1"/>
</dbReference>
<accession>A0A804HLD3</accession>
<dbReference type="FunFam" id="3.40.50.300:FF:000063">
    <property type="entry name" value="dynein heavy chain 6, axonemal"/>
    <property type="match status" value="1"/>
</dbReference>
<dbReference type="GO" id="GO:0051959">
    <property type="term" value="F:dynein light intermediate chain binding"/>
    <property type="evidence" value="ECO:0007669"/>
    <property type="project" value="InterPro"/>
</dbReference>
<dbReference type="PANTHER" id="PTHR22878:SF64">
    <property type="entry name" value="DYNEIN AXONEMAL HEAVY CHAIN 14"/>
    <property type="match status" value="1"/>
</dbReference>
<dbReference type="FunFam" id="1.10.8.710:FF:000001">
    <property type="entry name" value="Dynein axonemal heavy chain 2"/>
    <property type="match status" value="1"/>
</dbReference>
<dbReference type="Pfam" id="PF08393">
    <property type="entry name" value="DHC_N2"/>
    <property type="match status" value="1"/>
</dbReference>
<dbReference type="RefSeq" id="NP_001354408.1">
    <property type="nucleotide sequence ID" value="NM_001367479.1"/>
</dbReference>
<dbReference type="InterPro" id="IPR024317">
    <property type="entry name" value="Dynein_heavy_chain_D4_dom"/>
</dbReference>
<evidence type="ECO:0000256" key="6">
    <source>
        <dbReference type="ARBA" id="ARBA00022741"/>
    </source>
</evidence>
<evidence type="ECO:0000256" key="1">
    <source>
        <dbReference type="ARBA" id="ARBA00004430"/>
    </source>
</evidence>
<keyword evidence="11" id="KW-0505">Motor protein</keyword>
<dbReference type="FunFam" id="3.40.50.300:FF:001810">
    <property type="entry name" value="Cytoplasmic dynein 2 heavy chain 1"/>
    <property type="match status" value="1"/>
</dbReference>
<protein>
    <submittedName>
        <fullName evidence="17">Dynein axonemal heavy chain 14</fullName>
    </submittedName>
</protein>
<dbReference type="GO" id="GO:0005524">
    <property type="term" value="F:ATP binding"/>
    <property type="evidence" value="ECO:0007669"/>
    <property type="project" value="UniProtKB-KW"/>
</dbReference>
<feature type="domain" description="AAA+ ATPase" evidence="16">
    <location>
        <begin position="2334"/>
        <end position="2550"/>
    </location>
</feature>
<dbReference type="FunFam" id="3.40.50.300:FF:000320">
    <property type="entry name" value="Dynein, axonemal, heavy chain 5"/>
    <property type="match status" value="1"/>
</dbReference>
<dbReference type="Gene3D" id="1.20.1270.280">
    <property type="match status" value="1"/>
</dbReference>
<dbReference type="FunFam" id="1.20.920.30:FF:000002">
    <property type="entry name" value="Dynein axonemal heavy chain 3"/>
    <property type="match status" value="1"/>
</dbReference>
<evidence type="ECO:0007829" key="20">
    <source>
        <dbReference type="ProteomicsDB" id="A0A804HLD3"/>
    </source>
</evidence>
<dbReference type="Bgee" id="ENSG00000185842">
    <property type="expression patterns" value="Expressed in left testis and 106 other cell types or tissues"/>
</dbReference>
<dbReference type="Gene3D" id="1.10.8.1220">
    <property type="match status" value="1"/>
</dbReference>
<dbReference type="InterPro" id="IPR024743">
    <property type="entry name" value="Dynein_HC_stalk"/>
</dbReference>
<evidence type="ECO:0000256" key="4">
    <source>
        <dbReference type="ARBA" id="ARBA00022701"/>
    </source>
</evidence>
<dbReference type="Pfam" id="PF12775">
    <property type="entry name" value="AAA_7"/>
    <property type="match status" value="2"/>
</dbReference>
<organism evidence="17 18">
    <name type="scientific">Homo sapiens</name>
    <name type="common">Human</name>
    <dbReference type="NCBI Taxonomy" id="9606"/>
    <lineage>
        <taxon>Eukaryota</taxon>
        <taxon>Metazoa</taxon>
        <taxon>Chordata</taxon>
        <taxon>Craniata</taxon>
        <taxon>Vertebrata</taxon>
        <taxon>Euteleostomi</taxon>
        <taxon>Mammalia</taxon>
        <taxon>Eutheria</taxon>
        <taxon>Euarchontoglires</taxon>
        <taxon>Primates</taxon>
        <taxon>Haplorrhini</taxon>
        <taxon>Catarrhini</taxon>
        <taxon>Hominidae</taxon>
        <taxon>Homo</taxon>
    </lineage>
</organism>
<feature type="coiled-coil region" evidence="14">
    <location>
        <begin position="335"/>
        <end position="362"/>
    </location>
</feature>
<dbReference type="GO" id="GO:0045505">
    <property type="term" value="F:dynein intermediate chain binding"/>
    <property type="evidence" value="ECO:0007669"/>
    <property type="project" value="InterPro"/>
</dbReference>
<keyword evidence="18" id="KW-1185">Reference proteome</keyword>
<keyword evidence="19 20" id="KW-1267">Proteomics identification</keyword>
<dbReference type="GO" id="GO:0008569">
    <property type="term" value="F:minus-end-directed microtubule motor activity"/>
    <property type="evidence" value="ECO:0007669"/>
    <property type="project" value="InterPro"/>
</dbReference>
<evidence type="ECO:0000256" key="15">
    <source>
        <dbReference type="SAM" id="MobiDB-lite"/>
    </source>
</evidence>
<evidence type="ECO:0000313" key="17">
    <source>
        <dbReference type="Ensembl" id="ENSP00000508305.1"/>
    </source>
</evidence>
<dbReference type="Pfam" id="PF17857">
    <property type="entry name" value="AAA_lid_1"/>
    <property type="match status" value="1"/>
</dbReference>
<evidence type="ECO:0000313" key="18">
    <source>
        <dbReference type="Proteomes" id="UP000005640"/>
    </source>
</evidence>
<dbReference type="GeneTree" id="ENSGT00940000160505"/>
<dbReference type="FunFam" id="1.10.287.2620:FF:000001">
    <property type="entry name" value="Cytoplasmic dynein heavy chain 1"/>
    <property type="match status" value="1"/>
</dbReference>
<reference evidence="17 18" key="1">
    <citation type="journal article" date="2001" name="Nature">
        <title>Initial sequencing and analysis of the human genome.</title>
        <authorList>
            <consortium name="International Human Genome Sequencing Consortium"/>
            <person name="Lander E.S."/>
            <person name="Linton L.M."/>
            <person name="Birren B."/>
            <person name="Nusbaum C."/>
            <person name="Zody M.C."/>
            <person name="Baldwin J."/>
            <person name="Devon K."/>
            <person name="Dewar K."/>
            <person name="Doyle M."/>
            <person name="FitzHugh W."/>
            <person name="Funke R."/>
            <person name="Gage D."/>
            <person name="Harris K."/>
            <person name="Heaford A."/>
            <person name="Howland J."/>
            <person name="Kann L."/>
            <person name="Lehoczky J."/>
            <person name="LeVine R."/>
            <person name="McEwan P."/>
            <person name="McKernan K."/>
            <person name="Meldrim J."/>
            <person name="Mesirov J.P."/>
            <person name="Miranda C."/>
            <person name="Morris W."/>
            <person name="Naylor J."/>
            <person name="Raymond C."/>
            <person name="Rosetti M."/>
            <person name="Santos R."/>
            <person name="Sheridan A."/>
            <person name="Sougnez C."/>
            <person name="Stange-Thomann N."/>
            <person name="Stojanovic N."/>
            <person name="Subramanian A."/>
            <person name="Wyman D."/>
            <person name="Rogers J."/>
            <person name="Sulston J."/>
            <person name="Ainscough R."/>
            <person name="Beck S."/>
            <person name="Bentley D."/>
            <person name="Burton J."/>
            <person name="Clee C."/>
            <person name="Carter N."/>
            <person name="Coulson A."/>
            <person name="Deadman R."/>
            <person name="Deloukas P."/>
            <person name="Dunham A."/>
            <person name="Dunham I."/>
            <person name="Durbin R."/>
            <person name="French L."/>
            <person name="Grafham D."/>
            <person name="Gregory S."/>
            <person name="Hubbard T."/>
            <person name="Humphray S."/>
            <person name="Hunt A."/>
            <person name="Jones M."/>
            <person name="Lloyd C."/>
            <person name="McMurray A."/>
            <person name="Matthews L."/>
            <person name="Mercer S."/>
            <person name="Milne S."/>
            <person name="Mullikin J.C."/>
            <person name="Mungall A."/>
            <person name="Plumb R."/>
            <person name="Ross M."/>
            <person name="Shownkeen R."/>
            <person name="Sims S."/>
            <person name="Waterston R.H."/>
            <person name="Wilson R.K."/>
            <person name="Hillier L.W."/>
            <person name="McPherson J.D."/>
            <person name="Marra M.A."/>
            <person name="Mardis E.R."/>
            <person name="Fulton L.A."/>
            <person name="Chinwalla A.T."/>
            <person name="Pepin K.H."/>
            <person name="Gish W.R."/>
            <person name="Chissoe S.L."/>
            <person name="Wendl M.C."/>
            <person name="Delehaunty K.D."/>
            <person name="Miner T.L."/>
            <person name="Delehaunty A."/>
            <person name="Kramer J.B."/>
            <person name="Cook L.L."/>
            <person name="Fulton R.S."/>
            <person name="Johnson D.L."/>
            <person name="Minx P.J."/>
            <person name="Clifton S.W."/>
            <person name="Hawkins T."/>
            <person name="Branscomb E."/>
            <person name="Predki P."/>
            <person name="Richardson P."/>
            <person name="Wenning S."/>
            <person name="Slezak T."/>
            <person name="Doggett N."/>
            <person name="Cheng J.F."/>
            <person name="Olsen A."/>
            <person name="Lucas S."/>
            <person name="Elkin C."/>
            <person name="Uberbacher E."/>
            <person name="Frazier M."/>
            <person name="Gibbs R.A."/>
            <person name="Muzny D.M."/>
            <person name="Scherer S.E."/>
            <person name="Bouck J.B."/>
            <person name="Sodergren E.J."/>
            <person name="Worley K.C."/>
            <person name="Rives C.M."/>
            <person name="Gorrell J.H."/>
            <person name="Metzker M.L."/>
            <person name="Naylor S.L."/>
            <person name="Kucherlapati R.S."/>
            <person name="Nelson D.L."/>
            <person name="Weinstock G.M."/>
            <person name="Sakaki Y."/>
            <person name="Fujiyama A."/>
            <person name="Hattori M."/>
            <person name="Yada T."/>
            <person name="Toyoda A."/>
            <person name="Itoh T."/>
            <person name="Kawagoe C."/>
            <person name="Watanabe H."/>
            <person name="Totoki Y."/>
            <person name="Taylor T."/>
            <person name="Weissenbach J."/>
            <person name="Heilig R."/>
            <person name="Saurin W."/>
            <person name="Artiguenave F."/>
            <person name="Brottier P."/>
            <person name="Bruls T."/>
            <person name="Pelletier E."/>
            <person name="Robert C."/>
            <person name="Wincker P."/>
            <person name="Smith D.R."/>
            <person name="Doucette-Stamm L."/>
            <person name="Rubenfield M."/>
            <person name="Weinstock K."/>
            <person name="Lee H.M."/>
            <person name="Dubois J."/>
            <person name="Rosenthal A."/>
            <person name="Platzer M."/>
            <person name="Nyakatura G."/>
            <person name="Taudien S."/>
            <person name="Rump A."/>
            <person name="Yang H."/>
            <person name="Yu J."/>
            <person name="Wang J."/>
            <person name="Huang G."/>
            <person name="Gu J."/>
            <person name="Hood L."/>
            <person name="Rowen L."/>
            <person name="Madan A."/>
            <person name="Qin S."/>
            <person name="Davis R.W."/>
            <person name="Federspiel N.A."/>
            <person name="Abola A.P."/>
            <person name="Proctor M.J."/>
            <person name="Myers R.M."/>
            <person name="Schmutz J."/>
            <person name="Dickson M."/>
            <person name="Grimwood J."/>
            <person name="Cox D.R."/>
            <person name="Olson M.V."/>
            <person name="Kaul R."/>
            <person name="Raymond C."/>
            <person name="Shimizu N."/>
            <person name="Kawasaki K."/>
            <person name="Minoshima S."/>
            <person name="Evans G.A."/>
            <person name="Athanasiou M."/>
            <person name="Schultz R."/>
            <person name="Roe B.A."/>
            <person name="Chen F."/>
            <person name="Pan H."/>
            <person name="Ramser J."/>
            <person name="Lehrach H."/>
            <person name="Reinhardt R."/>
            <person name="McCombie W.R."/>
            <person name="de la Bastide M."/>
            <person name="Dedhia N."/>
            <person name="Blocker H."/>
            <person name="Hornischer K."/>
            <person name="Nordsiek G."/>
            <person name="Agarwala R."/>
            <person name="Aravind L."/>
            <person name="Bailey J.A."/>
            <person name="Bateman A."/>
            <person name="Batzoglou S."/>
            <person name="Birney E."/>
            <person name="Bork P."/>
            <person name="Brown D.G."/>
            <person name="Burge C.B."/>
            <person name="Cerutti L."/>
            <person name="Chen H.C."/>
            <person name="Church D."/>
            <person name="Clamp M."/>
            <person name="Copley R.R."/>
            <person name="Doerks T."/>
            <person name="Eddy S.R."/>
            <person name="Eichler E.E."/>
            <person name="Furey T.S."/>
            <person name="Galagan J."/>
            <person name="Gilbert J.G."/>
            <person name="Harmon C."/>
            <person name="Hayashizaki Y."/>
            <person name="Haussler D."/>
            <person name="Hermjakob H."/>
            <person name="Hokamp K."/>
            <person name="Jang W."/>
            <person name="Johnson L.S."/>
            <person name="Jones T.A."/>
            <person name="Kasif S."/>
            <person name="Kaspryzk A."/>
            <person name="Kennedy S."/>
            <person name="Kent W.J."/>
            <person name="Kitts P."/>
            <person name="Koonin E.V."/>
            <person name="Korf I."/>
            <person name="Kulp D."/>
            <person name="Lancet D."/>
            <person name="Lowe T.M."/>
            <person name="McLysaght A."/>
            <person name="Mikkelsen T."/>
            <person name="Moran J.V."/>
            <person name="Mulder N."/>
            <person name="Pollara V.J."/>
            <person name="Ponting C.P."/>
            <person name="Schuler G."/>
            <person name="Schultz J."/>
            <person name="Slater G."/>
            <person name="Smit A.F."/>
            <person name="Stupka E."/>
            <person name="Szustakowski J."/>
            <person name="Thierry-Mieg D."/>
            <person name="Thierry-Mieg J."/>
            <person name="Wagner L."/>
            <person name="Wallis J."/>
            <person name="Wheeler R."/>
            <person name="Williams A."/>
            <person name="Wolf Y.I."/>
            <person name="Wolfe K.H."/>
            <person name="Yang S.P."/>
            <person name="Yeh R.F."/>
            <person name="Collins F."/>
            <person name="Guyer M.S."/>
            <person name="Peterson J."/>
            <person name="Felsenfeld A."/>
            <person name="Wetterstrand K.A."/>
            <person name="Patrinos A."/>
            <person name="Morgan M.J."/>
            <person name="de Jong P."/>
            <person name="Catanese J.J."/>
            <person name="Osoegawa K."/>
            <person name="Shizuya H."/>
            <person name="Choi S."/>
            <person name="Chen Y.J."/>
        </authorList>
    </citation>
    <scope>NUCLEOTIDE SEQUENCE [LARGE SCALE GENOMIC DNA]</scope>
</reference>
<dbReference type="InterPro" id="IPR043157">
    <property type="entry name" value="Dynein_AAA1S"/>
</dbReference>
<dbReference type="GO" id="GO:0007018">
    <property type="term" value="P:microtubule-based movement"/>
    <property type="evidence" value="ECO:0007669"/>
    <property type="project" value="InterPro"/>
</dbReference>
<comment type="similarity">
    <text evidence="2">Belongs to the dynein heavy chain family.</text>
</comment>
<dbReference type="FunFam" id="1.10.8.1220:FF:000006">
    <property type="entry name" value="Dynein axonemal heavy chain 14"/>
    <property type="match status" value="1"/>
</dbReference>
<dbReference type="EMBL" id="AC093560">
    <property type="status" value="NOT_ANNOTATED_CDS"/>
    <property type="molecule type" value="Genomic_DNA"/>
</dbReference>
<dbReference type="Pfam" id="PF12777">
    <property type="entry name" value="MT"/>
    <property type="match status" value="1"/>
</dbReference>
<reference evidence="17 18" key="2">
    <citation type="journal article" date="2004" name="Nature">
        <title>Finishing the euchromatic sequence of the human genome.</title>
        <authorList>
            <consortium name="International Human Genome Sequencing Consortium"/>
        </authorList>
    </citation>
    <scope>NUCLEOTIDE SEQUENCE [LARGE SCALE GENOMIC DNA]</scope>
</reference>
<dbReference type="FunFam" id="3.40.50.300:FF:000049">
    <property type="entry name" value="Dynein, axonemal, heavy chain 5"/>
    <property type="match status" value="1"/>
</dbReference>
<feature type="region of interest" description="Disordered" evidence="15">
    <location>
        <begin position="1"/>
        <end position="24"/>
    </location>
</feature>
<evidence type="ECO:0000256" key="13">
    <source>
        <dbReference type="ARBA" id="ARBA00023273"/>
    </source>
</evidence>
<dbReference type="Gene3D" id="3.20.180.20">
    <property type="entry name" value="Dynein heavy chain, N-terminal domain 2"/>
    <property type="match status" value="1"/>
</dbReference>
<keyword evidence="10" id="KW-0969">Cilium</keyword>
<dbReference type="PANTHER" id="PTHR22878">
    <property type="entry name" value="DYNEIN HEAVY CHAIN 6, AXONEMAL-LIKE-RELATED"/>
    <property type="match status" value="1"/>
</dbReference>
<dbReference type="Gene3D" id="1.10.8.710">
    <property type="match status" value="1"/>
</dbReference>
<dbReference type="InterPro" id="IPR035699">
    <property type="entry name" value="AAA_6"/>
</dbReference>
<dbReference type="InterPro" id="IPR027417">
    <property type="entry name" value="P-loop_NTPase"/>
</dbReference>
<dbReference type="InterPro" id="IPR041228">
    <property type="entry name" value="Dynein_C"/>
</dbReference>
<dbReference type="Gene3D" id="6.10.140.1060">
    <property type="match status" value="1"/>
</dbReference>
<dbReference type="InterPro" id="IPR004273">
    <property type="entry name" value="Dynein_heavy_D6_P-loop"/>
</dbReference>
<dbReference type="InterPro" id="IPR041466">
    <property type="entry name" value="Dynein_AAA5_ext"/>
</dbReference>
<dbReference type="FunFam" id="3.20.180.20:FF:000003">
    <property type="entry name" value="Dynein heavy chain 12, axonemal"/>
    <property type="match status" value="1"/>
</dbReference>
<dbReference type="GO" id="GO:0005874">
    <property type="term" value="C:microtubule"/>
    <property type="evidence" value="ECO:0007669"/>
    <property type="project" value="UniProtKB-KW"/>
</dbReference>
<dbReference type="GeneID" id="127602"/>
<evidence type="ECO:0007829" key="19">
    <source>
        <dbReference type="PeptideAtlas" id="A0A804HLD3"/>
    </source>
</evidence>
<dbReference type="InterPro" id="IPR042228">
    <property type="entry name" value="Dynein_linker_3"/>
</dbReference>
<dbReference type="OpenTargets" id="ENSG00000185842"/>
<evidence type="ECO:0000256" key="5">
    <source>
        <dbReference type="ARBA" id="ARBA00022737"/>
    </source>
</evidence>
<feature type="compositionally biased region" description="Basic and acidic residues" evidence="15">
    <location>
        <begin position="15"/>
        <end position="24"/>
    </location>
</feature>
<dbReference type="FunFam" id="1.20.140.100:FF:000004">
    <property type="entry name" value="Dynein axonemal heavy chain 6"/>
    <property type="match status" value="1"/>
</dbReference>
<dbReference type="FunFam" id="1.10.472.130:FF:000027">
    <property type="entry name" value="Dynein, axonemal, heavy chain 14"/>
    <property type="match status" value="1"/>
</dbReference>
<dbReference type="GO" id="GO:0097729">
    <property type="term" value="C:9+2 motile cilium"/>
    <property type="evidence" value="ECO:0007669"/>
    <property type="project" value="UniProtKB-ARBA"/>
</dbReference>
<name>A0A804HLD3_HUMAN</name>
<dbReference type="EMBL" id="AL391811">
    <property type="status" value="NOT_ANNOTATED_CDS"/>
    <property type="molecule type" value="Genomic_DNA"/>
</dbReference>
<dbReference type="SMART" id="SM00382">
    <property type="entry name" value="AAA"/>
    <property type="match status" value="3"/>
</dbReference>
<keyword evidence="13" id="KW-0966">Cell projection</keyword>
<feature type="domain" description="AAA+ ATPase" evidence="16">
    <location>
        <begin position="1557"/>
        <end position="1696"/>
    </location>
</feature>
<comment type="subcellular location">
    <subcellularLocation>
        <location evidence="1">Cytoplasm</location>
        <location evidence="1">Cytoskeleton</location>
        <location evidence="1">Cilium axoneme</location>
    </subcellularLocation>
</comment>
<keyword evidence="5" id="KW-0677">Repeat</keyword>
<dbReference type="InterPro" id="IPR003593">
    <property type="entry name" value="AAA+_ATPase"/>
</dbReference>
<dbReference type="Gene3D" id="3.10.490.20">
    <property type="match status" value="1"/>
</dbReference>
<dbReference type="InterPro" id="IPR042222">
    <property type="entry name" value="Dynein_2_N"/>
</dbReference>
<dbReference type="Ensembl" id="ENST00000682510.1">
    <property type="protein sequence ID" value="ENSP00000508305.1"/>
    <property type="gene ID" value="ENSG00000185842.16"/>
</dbReference>
<dbReference type="Pfam" id="PF12781">
    <property type="entry name" value="AAA_9"/>
    <property type="match status" value="1"/>
</dbReference>
<dbReference type="FunFam" id="1.20.58.1120:FF:000007">
    <property type="entry name" value="Dynein heavy chain 4"/>
    <property type="match status" value="1"/>
</dbReference>
<reference evidence="17" key="5">
    <citation type="submission" date="2025-09" db="UniProtKB">
        <authorList>
            <consortium name="Ensembl"/>
        </authorList>
    </citation>
    <scope>IDENTIFICATION</scope>
</reference>
<dbReference type="Gene3D" id="1.20.58.1120">
    <property type="match status" value="1"/>
</dbReference>
<gene>
    <name evidence="17" type="primary">DNAH14</name>
</gene>
<feature type="domain" description="AAA+ ATPase" evidence="16">
    <location>
        <begin position="1846"/>
        <end position="2047"/>
    </location>
</feature>
<dbReference type="Pfam" id="PF18199">
    <property type="entry name" value="Dynein_C"/>
    <property type="match status" value="1"/>
</dbReference>
<dbReference type="EMBL" id="AL162738">
    <property type="status" value="NOT_ANNOTATED_CDS"/>
    <property type="molecule type" value="Genomic_DNA"/>
</dbReference>
<dbReference type="Gene3D" id="1.10.287.2620">
    <property type="match status" value="1"/>
</dbReference>
<evidence type="ECO:0000256" key="10">
    <source>
        <dbReference type="ARBA" id="ARBA00023069"/>
    </source>
</evidence>
<keyword evidence="7" id="KW-0067">ATP-binding</keyword>
<dbReference type="EMBL" id="AC092811">
    <property type="status" value="NOT_ANNOTATED_CDS"/>
    <property type="molecule type" value="Genomic_DNA"/>
</dbReference>
<dbReference type="InterPro" id="IPR042219">
    <property type="entry name" value="AAA_lid_11_sf"/>
</dbReference>
<keyword evidence="12" id="KW-0206">Cytoskeleton</keyword>
<evidence type="ECO:0000256" key="11">
    <source>
        <dbReference type="ARBA" id="ARBA00023175"/>
    </source>
</evidence>
<dbReference type="Gene3D" id="1.20.920.20">
    <property type="match status" value="1"/>
</dbReference>
<dbReference type="Pfam" id="PF12774">
    <property type="entry name" value="AAA_6"/>
    <property type="match status" value="1"/>
</dbReference>
<reference evidence="17 18" key="3">
    <citation type="journal article" date="2006" name="Nature">
        <title>The DNA sequence and biological annotation of human chromosome 1.</title>
        <authorList>
            <person name="Gregory S.G."/>
            <person name="Barlow K.F."/>
            <person name="McLay K.E."/>
            <person name="Kaul R."/>
            <person name="Swarbreck D."/>
            <person name="Dunham A."/>
            <person name="Scott C.E."/>
            <person name="Howe K.L."/>
            <person name="Woodfine K."/>
            <person name="Spencer C.C."/>
            <person name="Jones M.C."/>
            <person name="Gillson C."/>
            <person name="Searle S."/>
            <person name="Zhou Y."/>
            <person name="Kokocinski F."/>
            <person name="McDonald L."/>
            <person name="Evans R."/>
            <person name="Phillips K."/>
            <person name="Atkinson A."/>
            <person name="Cooper R."/>
            <person name="Jones C."/>
            <person name="Hall R.E."/>
            <person name="Andrews T.D."/>
            <person name="Lloyd C."/>
            <person name="Ainscough R."/>
            <person name="Almeida J.P."/>
            <person name="Ambrose K.D."/>
            <person name="Anderson F."/>
            <person name="Andrew R.W."/>
            <person name="Ashwell R.I."/>
            <person name="Aubin K."/>
            <person name="Babbage A.K."/>
            <person name="Bagguley C.L."/>
            <person name="Bailey J."/>
            <person name="Beasley H."/>
            <person name="Bethel G."/>
            <person name="Bird C.P."/>
            <person name="Bray-Allen S."/>
            <person name="Brown J.Y."/>
            <person name="Brown A.J."/>
            <person name="Buckley D."/>
            <person name="Burton J."/>
            <person name="Bye J."/>
            <person name="Carder C."/>
            <person name="Chapman J.C."/>
            <person name="Clark S.Y."/>
            <person name="Clarke G."/>
            <person name="Clee C."/>
            <person name="Cobley V."/>
            <person name="Collier R.E."/>
            <person name="Corby N."/>
            <person name="Coville G.J."/>
            <person name="Davies J."/>
            <person name="Deadman R."/>
            <person name="Dunn M."/>
            <person name="Earthrowl M."/>
            <person name="Ellington A.G."/>
            <person name="Errington H."/>
            <person name="Frankish A."/>
            <person name="Frankland J."/>
            <person name="French L."/>
            <person name="Garner P."/>
            <person name="Garnett J."/>
            <person name="Gay L."/>
            <person name="Ghori M.R."/>
            <person name="Gibson R."/>
            <person name="Gilby L.M."/>
            <person name="Gillett W."/>
            <person name="Glithero R.J."/>
            <person name="Grafham D.V."/>
            <person name="Griffiths C."/>
            <person name="Griffiths-Jones S."/>
            <person name="Grocock R."/>
            <person name="Hammond S."/>
            <person name="Harrison E.S."/>
            <person name="Hart E."/>
            <person name="Haugen E."/>
            <person name="Heath P.D."/>
            <person name="Holmes S."/>
            <person name="Holt K."/>
            <person name="Howden P.J."/>
            <person name="Hunt A.R."/>
            <person name="Hunt S.E."/>
            <person name="Hunter G."/>
            <person name="Isherwood J."/>
            <person name="James R."/>
            <person name="Johnson C."/>
            <person name="Johnson D."/>
            <person name="Joy A."/>
            <person name="Kay M."/>
            <person name="Kershaw J.K."/>
            <person name="Kibukawa M."/>
            <person name="Kimberley A.M."/>
            <person name="King A."/>
            <person name="Knights A.J."/>
            <person name="Lad H."/>
            <person name="Laird G."/>
            <person name="Lawlor S."/>
            <person name="Leongamornlert D.A."/>
            <person name="Lloyd D.M."/>
            <person name="Loveland J."/>
            <person name="Lovell J."/>
            <person name="Lush M.J."/>
            <person name="Lyne R."/>
            <person name="Martin S."/>
            <person name="Mashreghi-Mohammadi M."/>
            <person name="Matthews L."/>
            <person name="Matthews N.S."/>
            <person name="McLaren S."/>
            <person name="Milne S."/>
            <person name="Mistry S."/>
            <person name="Moore M.J."/>
            <person name="Nickerson T."/>
            <person name="O'Dell C.N."/>
            <person name="Oliver K."/>
            <person name="Palmeiri A."/>
            <person name="Palmer S.A."/>
            <person name="Parker A."/>
            <person name="Patel D."/>
            <person name="Pearce A.V."/>
            <person name="Peck A.I."/>
            <person name="Pelan S."/>
            <person name="Phelps K."/>
            <person name="Phillimore B.J."/>
            <person name="Plumb R."/>
            <person name="Rajan J."/>
            <person name="Raymond C."/>
            <person name="Rouse G."/>
            <person name="Saenphimmachak C."/>
            <person name="Sehra H.K."/>
            <person name="Sheridan E."/>
            <person name="Shownkeen R."/>
            <person name="Sims S."/>
            <person name="Skuce C.D."/>
            <person name="Smith M."/>
            <person name="Steward C."/>
            <person name="Subramanian S."/>
            <person name="Sycamore N."/>
            <person name="Tracey A."/>
            <person name="Tromans A."/>
            <person name="Van Helmond Z."/>
            <person name="Wall M."/>
            <person name="Wallis J.M."/>
            <person name="White S."/>
            <person name="Whitehead S.L."/>
            <person name="Wilkinson J.E."/>
            <person name="Willey D.L."/>
            <person name="Williams H."/>
            <person name="Wilming L."/>
            <person name="Wray P.W."/>
            <person name="Wu Z."/>
            <person name="Coulson A."/>
            <person name="Vaudin M."/>
            <person name="Sulston J.E."/>
            <person name="Durbin R."/>
            <person name="Hubbard T."/>
            <person name="Wooster R."/>
            <person name="Dunham I."/>
            <person name="Carter N.P."/>
            <person name="McVean G."/>
            <person name="Ross M.T."/>
            <person name="Harrow J."/>
            <person name="Olson M.V."/>
            <person name="Beck S."/>
            <person name="Rogers J."/>
            <person name="Bentley D.R."/>
            <person name="Banerjee R."/>
            <person name="Bryant S.P."/>
            <person name="Burford D.C."/>
            <person name="Burrill W.D."/>
            <person name="Clegg S.M."/>
            <person name="Dhami P."/>
            <person name="Dovey O."/>
            <person name="Faulkner L.M."/>
            <person name="Gribble S.M."/>
            <person name="Langford C.F."/>
            <person name="Pandian R.D."/>
            <person name="Porter K.M."/>
            <person name="Prigmore E."/>
        </authorList>
    </citation>
    <scope>NUCLEOTIDE SEQUENCE [LARGE SCALE GENOMIC DNA]</scope>
</reference>
<dbReference type="SMR" id="A0A804HLD3"/>
<evidence type="ECO:0000256" key="3">
    <source>
        <dbReference type="ARBA" id="ARBA00022490"/>
    </source>
</evidence>
<dbReference type="OrthoDB" id="424310at2759"/>
<proteinExistence type="evidence at protein level"/>
<dbReference type="GO" id="GO:0005858">
    <property type="term" value="C:axonemal dynein complex"/>
    <property type="evidence" value="ECO:0007669"/>
    <property type="project" value="UniProtKB-ARBA"/>
</dbReference>
<sequence>METFIPIDLTTENQEMDKEETKTKPRLLRYEEKKYEDVKPLETQPAEIAEKETLEYKTVRTFSESLKSEKTEDYLRESIIQQHMVSPEPASLKEKGKSRRKKDQTHACPNVRKARPVSYDRTEPKDDDVIRNIIRLREKLGWQTILPQHSLKYGSSKIAIQKITLKKPLEDDGEFVYCLPRKSPKSLYNPYDLQVVSAHTAKHCKEFWVITASFISKVINIVGSVKEVELIPTLEWLSERRHYYLLRQFKIFSDFRMNKAFVTWKLNVKRIKTEKSRSFLYHHLFLADDLFQTCLVYIRGLCEDAINLKNYNDHENNLSAICLVKLDSSRTYSLDEFCEEQLQQATQALKQLEDIRNKAISEMKSTFLKVAEKNEIKEYFESKLSEDDTTHFKLPKYRRLLETFFKFVMLVDYIFQELIRQLMNTAVTLLLELFNGSAGMPFSVEKKNENLIRTFKDNSFPTGKTTNDCEELVDNSKLHAISVQKSEVKTDTDINEILNSVEVGKDLRKTYAPIFEVNLCLRIPAESDSSENSKENFHESDQCPEECVMFEDEMSENKDNCVKKHSSEELLPKAKKSKEISYNLEDIISDTEIETEFENKYMYYEFPEFPTNLFIDPNRLEFSVKIQNMLTNMEKCITTITPLCQDPQLSIFIDLVSIMDLPNKTGSIIHYKEQTRWPDCHILFETDPAYQNIIVNLLTIIGNSMGLVNAYSHKFIKYCTMTEKAKIMSMKISSMGELTSKEFEAILNRFRNYFRHIVNMAIEKRIGIFNVVSLDYQSECLLYIDNVIHMSHTLIQSVIEKKNKNLLEVVESSLQQLECDPTEIEEFLEHFIFLNAISSKISKLEKEFLTMSQLYSVAKHHQIHISEEQIAIFQVLLLKFSQLKSSMKLSKINKDTAITKFRDNLEACISGLHVDVGNLKAKIRTPLLLCAGTQVSTAMEMIQTLSGEAASLTNKAKAYSHYQDCFSDSQSHMHSVNVEEITQIVLSEISDIEGDLTLRKKLWEAQEEWKRASWEWRNSSLQSIDVESVQRNVSKLMHIISVLEKGLPKSDMVTHLKQVVTEFKQELPIIIALGNPCLKPRHWEALQEIIGKSVPLDKNCKVENLLALKMFQYENEINDMSTSATNEAALEKMLFKIIDFWNTTPLPLILHHTEIYSIFIIPSIDDISAQLEESQVILATIKGSPHIGPIKDLVNEWDQNLTLFSYTLEEWMNCQRNWLYLEPVFHSSEIRRQLPAETELFSQVISMWKKIMSKIQNKQNALQITTSAGVLEILQNCNIHLEHIKKSLEDYLEVKRLIFPRFYFLSNAELLDILADSRNPESVQPHLVKCFENIKQLLIWKQDIGPPAVKMLISAEGEGLVLPKKIRVRSAVEQWLVNVEKSMFDVLKKFLSQGIEDWNCQMFSQWVLSHPGQVVLTVSQIMFYNDCVKSFVSSYSREKLEKVHAGLMCHLEEVADLVVLDTSNSRTKAILGALLILYVHCRDIVINLLLKNIFNAEDFEWTRHLQYKWNEKQKLCYVSQGNASFTYGYEYLGCTSRLVITPLTDRCWLTLMEALHLNLGGCPAGPAGTGKTETVKDLAKSLGKHCVVFNCFEDLDYKIVRKFFFGLVQSGAWSCFDEFNLIDLEVLSVIASQILTIKAAKDNYSARFVLEGKEIRINMSCAVFITMNPRYGGGVELPDNLKSLFRPVAMMVPHYQMIAEIILFSFGFKSANSLSGKLTNLYELARKQLSQQDHYNFGLRSLKIVLIMAGTKKREFKCDTSDSLSEADETLIVIEAIREASLPKCPPEDVPLFENIIGDIFPEVTVLKVNQLALEKVIYTATQQLGLQNWSSQKEKIIQFYNQLQVCVGVMLVGPTGGGKTTVRRILEKALTLLPIADFLSVAERKSASKISERKGKVDICVLNPKCVTLSELYGQLDPNTMEWTDGLLSATIRSYVYFNTPKNTKKDIDLRLKSRISDLSNVFKLDSSDTTETDDNIFEEIEKVVKIPENHNFDWQWIILDGPVDTFWVENLNSVLDDTRTLCLANSERIALTNKIRVIFEVDNLSQASPATVSRCAMVYMDPVDLGWEPYVKSWLLKTSKIISQSGVDCLEFMIKNSVTDGLQFIRNRQKFQPYPMEDITVVITLCRILDAFFDFMGKNGGFEQSDDLNDTSSKEANSQRESVTFKDIEKRDENTWYPEKNPDKLTKIIQKLFVFAFTWAFGGALNREDEHRENIPFCPSLEPDSLAKVTYDFDKLVHELFGNSSQVGINLPTGECSIFGYFVDIEQCEFIPWSDLVPNDQTLIQRGTSLLTNLQRSGGNFLKITECGECINYTATRDTTCLSFLMSLLLKNSCPVLLTGESGVGKTAAINQMLEKLEGPGAFDIKHGSILGDTLLYSEIKKSSSLKQNITILIPETHKTATGSSDNPTKKPEVRTNKKLLKNNDHKGVVVSTINFSTNVTAAKTKEMILKKLIRRTKDTLGAPKNNRILIFIDDMNMPVSDMYGAQPPLELIRQLLDLGGVYDTEKNTWKNIQDLSIVAACVPVVNDISPRLLKHFSMLVLPHPSQDILCTIFQAHLGIYFSINNFTPEVQKSKDQIISCSLAIYHQVRQNMLPTPTKCHYMFNLRDMFKLLLGLLQADRTVVNSKEMAALLFVHEATRVFHDRLIDFTDKSLFYRLLSRELENCFQIQWTQENLMNHSTVFLDFLDINKTHRKKIYQNTSDYNKLASVLDEFQMKLGSISLELSHSMVFFKEAIEHIIRATRVLRQPGSHMLLIGIDGCGKKTCATLACYLTDNKLYRVPISHKCAYIEFKEVFKKVFIHAGLKGKPTVLMVPNLNIEQDSFLEDLNYIISSGRIPDLFENVELDSIAMKIRYLTEQSGHMDNRQSLLSFFQKRIYKNLHIFVIMSPEGPSFRQNCRVYPSMISSCTIDWYERWPEEALLIVANSFLKEKVNFENRENLKEKLAPTCVQIHKSMKDLNRKYFEETGRFYYTTPNSYLQFMETFAHILRAREEEMQTKRDRFHMGLSTILEATTLVTEMQEELLILGPQVEQKTKETETLMEKLRKDSQVVEKVQMLVKQDEEIVAEEVRIVEDYAQKTANELKSVLPAFDKAIVALNALDKADVAELRVYTRPPFLVLTVMNAVCILLQKKPNWATAKLLLSETGFLKKLINLDKDSIPDKVFVKLKKIVTLPDFNPHKISLVSVACCSLCQWVIALNNYHEVQKVVGPKQIQVAEAQNVLKIARQRLAEKQRGLQLVEEHLLFLQAAYKDTVAEKQLLANRKTMASRRFQCASVLLTVLEDEKTRWQETINQIDNKLEGILGDILLSAACIVYSGILTPEFRQLIVNKWETFCIENGISLSSKFSLIKVMAQKYEISRWHNQGLPHGQYSVENAILIKNGQQWPLLIDPHRQAHKWIRQMEGSRLQKLSIEDSNYTKKIENAMKTGGSVLLQNLLETLAPGLKAILKKDIYQKKGHYFIRVGDAEFEYNSNFRLYLSTEIDNPHFLPSVYNFVTMINFTVTFQGLQDQLLSTVVTHEVPHLEDQRSKLLESISLDAITLEELEEKTLNLLQKALGSILDDDKIVDTLRKSKMTSNEISKRIEATKKAESEIQAIRKNYLPIATRGALLYFLVADLTQINYMYQFSLDWFHQVFVSSVVSKSKEQEHSFKREKVSPKEVHEFISISKEPNLENEKNLLDKHIKSAIDMLTKSIFKVVSSALFNEDKLCFSFRLCTVIMQNNANGNLIQDDIGFLPEEEWNIFLYSGILINIKSALSQSRLTSTFEIGESQHLQWLSDSRWRQCQYVSTHLEPFSLLCKSLLSNVSQWDTFKNSKAVYSLISTPFSSENASLEENTKPPEETELLNENKETCNPINFPWEKLTSFQRLILVKVLRPESLNNSVRKFITEKMGNKYLQRTGVNLKDAYKGSNARTPLILIQTHGIDLTNILLRFAQELKGTTHHVTIISLGRDQAAKAEDLILKALTKTQQWVFLQNCHLATSFMPRLCTIVESFNSPNVTIDPEFRLWLSSKSYSSFPIPVLKKGLKIAVESPQGLKSNLLQTFGCTGSGEVTEEIFENPDCGQWWKKLLFSLCFFNAVINERKNYGILGWNIAYKFNSSDLGVAIKVLENSLRGQPSISWQALRYLIGEVIYGGRVIDNWDKRCLKTLLYKFCNPEVLKDDFSFSSDGICLPVPGSASIKDYIHIIQSLPDDDLPEVLGIHPEAIRSCWETQGEKFIENLIAMQPKTTTANLMIRPEQSKDELVMEILSDLLKRLPLTVEKEEIAVGTPSTLKSMMSSSIWESLSKNLKDHDPLIHCVLLTFLKQEIKRFDKLLFVIHKSLKDLQLAIKGEIILTQELEEIFNSFLNMRVPTLWQKHAYRSCKPLSSWIDDLIQRLNFFNTWAKVAYTAIQRRYMRFVTVWKQSIPSTSQKCKHPEDSENNFFEGFPSRYWLPAFFFPQAFLAAVLQDYGRSRGIAVDALTFTHHVISNTTDKDEKFSVFMPKKLNIVRRAFKGSASSHTGVYIFGLFIEGARWNREQKILEDSLPLEMCCDFPDIYFLPTKISTKTPNASNQTDSELYAFECPVYQTPERSRILATTGLPTNFLTSVYLSTKKPPSHWITMRVALLCEKNEK</sequence>
<dbReference type="InterPro" id="IPR041589">
    <property type="entry name" value="DNAH3_AAA_lid_1"/>
</dbReference>